<dbReference type="InterPro" id="IPR009057">
    <property type="entry name" value="Homeodomain-like_sf"/>
</dbReference>
<dbReference type="Pfam" id="PF13592">
    <property type="entry name" value="HTH_33"/>
    <property type="match status" value="1"/>
</dbReference>
<dbReference type="Pfam" id="PF13551">
    <property type="entry name" value="HTH_29"/>
    <property type="match status" value="1"/>
</dbReference>
<dbReference type="SUPFAM" id="SSF46689">
    <property type="entry name" value="Homeodomain-like"/>
    <property type="match status" value="1"/>
</dbReference>
<organism evidence="3">
    <name type="scientific">uncultured Armatimonadetes bacterium</name>
    <dbReference type="NCBI Taxonomy" id="157466"/>
    <lineage>
        <taxon>Bacteria</taxon>
        <taxon>Bacillati</taxon>
        <taxon>Armatimonadota</taxon>
        <taxon>environmental samples</taxon>
    </lineage>
</organism>
<feature type="domain" description="Winged helix-turn helix" evidence="2">
    <location>
        <begin position="112"/>
        <end position="166"/>
    </location>
</feature>
<name>A0A6J4JSK5_9BACT</name>
<accession>A0A6J4JSK5</accession>
<proteinExistence type="predicted"/>
<reference evidence="3" key="1">
    <citation type="submission" date="2020-02" db="EMBL/GenBank/DDBJ databases">
        <authorList>
            <person name="Meier V. D."/>
        </authorList>
    </citation>
    <scope>NUCLEOTIDE SEQUENCE</scope>
    <source>
        <strain evidence="3">AVDCRST_MAG63</strain>
    </source>
</reference>
<dbReference type="InterPro" id="IPR025959">
    <property type="entry name" value="Winged_HTH_dom"/>
</dbReference>
<evidence type="ECO:0000256" key="1">
    <source>
        <dbReference type="SAM" id="MobiDB-lite"/>
    </source>
</evidence>
<dbReference type="AlphaFoldDB" id="A0A6J4JSK5"/>
<feature type="region of interest" description="Disordered" evidence="1">
    <location>
        <begin position="146"/>
        <end position="172"/>
    </location>
</feature>
<evidence type="ECO:0000313" key="3">
    <source>
        <dbReference type="EMBL" id="CAA9286121.1"/>
    </source>
</evidence>
<evidence type="ECO:0000259" key="2">
    <source>
        <dbReference type="Pfam" id="PF13592"/>
    </source>
</evidence>
<sequence>MAARGLAIRADVASAPELRRLAKKEPRRRTAQRMLALANALEGMSRAEAARAAGIERQALRDAVVRFNAEGLAGLVDRPYGRRPERLTEGEQAVLVNRILRGPDPEKGEPSSWTLPDLCRFIEARFGKTMLPQSMSRVLRRLGLSRQKARPVHPQRDARAAEAFAKRGSPAP</sequence>
<protein>
    <submittedName>
        <fullName evidence="3">Mobile element protein</fullName>
    </submittedName>
</protein>
<gene>
    <name evidence="3" type="ORF">AVDCRST_MAG63-3977</name>
</gene>
<dbReference type="EMBL" id="CADCTO010000543">
    <property type="protein sequence ID" value="CAA9286121.1"/>
    <property type="molecule type" value="Genomic_DNA"/>
</dbReference>